<evidence type="ECO:0000256" key="5">
    <source>
        <dbReference type="ARBA" id="ARBA00038359"/>
    </source>
</evidence>
<evidence type="ECO:0000256" key="6">
    <source>
        <dbReference type="SAM" id="MobiDB-lite"/>
    </source>
</evidence>
<feature type="compositionally biased region" description="Low complexity" evidence="6">
    <location>
        <begin position="229"/>
        <end position="244"/>
    </location>
</feature>
<feature type="transmembrane region" description="Helical" evidence="7">
    <location>
        <begin position="12"/>
        <end position="34"/>
    </location>
</feature>
<reference evidence="9" key="1">
    <citation type="submission" date="2021-02" db="EMBL/GenBank/DDBJ databases">
        <title>Psilocybe cubensis genome.</title>
        <authorList>
            <person name="Mckernan K.J."/>
            <person name="Crawford S."/>
            <person name="Trippe A."/>
            <person name="Kane L.T."/>
            <person name="Mclaughlin S."/>
        </authorList>
    </citation>
    <scope>NUCLEOTIDE SEQUENCE [LARGE SCALE GENOMIC DNA]</scope>
    <source>
        <strain evidence="9">MGC-MH-2018</strain>
    </source>
</reference>
<dbReference type="PANTHER" id="PTHR33048">
    <property type="entry name" value="PTH11-LIKE INTEGRAL MEMBRANE PROTEIN (AFU_ORTHOLOGUE AFUA_5G11245)"/>
    <property type="match status" value="1"/>
</dbReference>
<organism evidence="9">
    <name type="scientific">Psilocybe cubensis</name>
    <name type="common">Psychedelic mushroom</name>
    <name type="synonym">Stropharia cubensis</name>
    <dbReference type="NCBI Taxonomy" id="181762"/>
    <lineage>
        <taxon>Eukaryota</taxon>
        <taxon>Fungi</taxon>
        <taxon>Dikarya</taxon>
        <taxon>Basidiomycota</taxon>
        <taxon>Agaricomycotina</taxon>
        <taxon>Agaricomycetes</taxon>
        <taxon>Agaricomycetidae</taxon>
        <taxon>Agaricales</taxon>
        <taxon>Agaricineae</taxon>
        <taxon>Strophariaceae</taxon>
        <taxon>Psilocybe</taxon>
    </lineage>
</organism>
<feature type="transmembrane region" description="Helical" evidence="7">
    <location>
        <begin position="109"/>
        <end position="131"/>
    </location>
</feature>
<dbReference type="PANTHER" id="PTHR33048:SF47">
    <property type="entry name" value="INTEGRAL MEMBRANE PROTEIN-RELATED"/>
    <property type="match status" value="1"/>
</dbReference>
<evidence type="ECO:0000313" key="9">
    <source>
        <dbReference type="EMBL" id="KAG5173062.1"/>
    </source>
</evidence>
<evidence type="ECO:0000256" key="7">
    <source>
        <dbReference type="SAM" id="Phobius"/>
    </source>
</evidence>
<evidence type="ECO:0000259" key="8">
    <source>
        <dbReference type="Pfam" id="PF20684"/>
    </source>
</evidence>
<keyword evidence="3 7" id="KW-1133">Transmembrane helix</keyword>
<proteinExistence type="inferred from homology"/>
<dbReference type="GO" id="GO:0016020">
    <property type="term" value="C:membrane"/>
    <property type="evidence" value="ECO:0007669"/>
    <property type="project" value="UniProtKB-SubCell"/>
</dbReference>
<dbReference type="EMBL" id="JAFIQS010000002">
    <property type="protein sequence ID" value="KAG5173062.1"/>
    <property type="molecule type" value="Genomic_DNA"/>
</dbReference>
<feature type="transmembrane region" description="Helical" evidence="7">
    <location>
        <begin position="187"/>
        <end position="207"/>
    </location>
</feature>
<evidence type="ECO:0000256" key="4">
    <source>
        <dbReference type="ARBA" id="ARBA00023136"/>
    </source>
</evidence>
<feature type="transmembrane region" description="Helical" evidence="7">
    <location>
        <begin position="46"/>
        <end position="73"/>
    </location>
</feature>
<dbReference type="OrthoDB" id="3229610at2759"/>
<dbReference type="Pfam" id="PF20684">
    <property type="entry name" value="Fung_rhodopsin"/>
    <property type="match status" value="1"/>
</dbReference>
<keyword evidence="4 7" id="KW-0472">Membrane</keyword>
<dbReference type="AlphaFoldDB" id="A0A8H7Y575"/>
<feature type="transmembrane region" description="Helical" evidence="7">
    <location>
        <begin position="143"/>
        <end position="167"/>
    </location>
</feature>
<sequence length="339" mass="37778">MSPPQPSQHTVAWEVSTLLLQIVCAGSTTVRLVHRWRTRRMWWDDWIVFIPLSVDVFLVVIDWLAATAVALYIPNVLMPIFECENQLVKWYRMPLIDCVKNRPAPSAAVFTSLALDFVADILLIVTPLTMLWKIKLPKRERTLILTLFSSSILSLFASTAFCIVWALNARFGAQSRMVIRMVGQIEAAIALLVSNLVVVTMMFYCILTRETISAEDKEASPRTVCSLPTTSQTEGTGGTSQKESYTNVATEKAKPNEAPESVESQTTSSSEQDSTTDISFTTIFEDSIQNSSMFCDSYSKSYGTRSQFSGMYEEDGYSCGSSDSRFPAWSFSTKSAKSS</sequence>
<feature type="compositionally biased region" description="Low complexity" evidence="6">
    <location>
        <begin position="263"/>
        <end position="275"/>
    </location>
</feature>
<protein>
    <recommendedName>
        <fullName evidence="8">Rhodopsin domain-containing protein</fullName>
    </recommendedName>
</protein>
<evidence type="ECO:0000256" key="3">
    <source>
        <dbReference type="ARBA" id="ARBA00022989"/>
    </source>
</evidence>
<evidence type="ECO:0000256" key="2">
    <source>
        <dbReference type="ARBA" id="ARBA00022692"/>
    </source>
</evidence>
<feature type="domain" description="Rhodopsin" evidence="8">
    <location>
        <begin position="60"/>
        <end position="195"/>
    </location>
</feature>
<comment type="similarity">
    <text evidence="5">Belongs to the SAT4 family.</text>
</comment>
<accession>A0A8H7Y575</accession>
<name>A0A8H7Y575_PSICU</name>
<comment type="caution">
    <text evidence="9">The sequence shown here is derived from an EMBL/GenBank/DDBJ whole genome shotgun (WGS) entry which is preliminary data.</text>
</comment>
<evidence type="ECO:0000256" key="1">
    <source>
        <dbReference type="ARBA" id="ARBA00004141"/>
    </source>
</evidence>
<comment type="subcellular location">
    <subcellularLocation>
        <location evidence="1">Membrane</location>
        <topology evidence="1">Multi-pass membrane protein</topology>
    </subcellularLocation>
</comment>
<gene>
    <name evidence="9" type="ORF">JR316_002567</name>
</gene>
<dbReference type="InterPro" id="IPR052337">
    <property type="entry name" value="SAT4-like"/>
</dbReference>
<dbReference type="InterPro" id="IPR049326">
    <property type="entry name" value="Rhodopsin_dom_fungi"/>
</dbReference>
<keyword evidence="2 7" id="KW-0812">Transmembrane</keyword>
<feature type="region of interest" description="Disordered" evidence="6">
    <location>
        <begin position="218"/>
        <end position="275"/>
    </location>
</feature>